<keyword evidence="2" id="KW-0732">Signal</keyword>
<dbReference type="AlphaFoldDB" id="A0AAW0DNK1"/>
<feature type="compositionally biased region" description="Low complexity" evidence="1">
    <location>
        <begin position="511"/>
        <end position="523"/>
    </location>
</feature>
<dbReference type="PANTHER" id="PTHR47791">
    <property type="entry name" value="MEIOTICALLY UP-REGULATED GENE 191 PROTEIN"/>
    <property type="match status" value="1"/>
</dbReference>
<protein>
    <submittedName>
        <fullName evidence="3">Glycoside hydrolase family 76 protein</fullName>
    </submittedName>
</protein>
<dbReference type="InterPro" id="IPR005198">
    <property type="entry name" value="Glyco_hydro_76"/>
</dbReference>
<name>A0AAW0DNK1_9AGAR</name>
<feature type="signal peptide" evidence="2">
    <location>
        <begin position="1"/>
        <end position="18"/>
    </location>
</feature>
<evidence type="ECO:0000256" key="2">
    <source>
        <dbReference type="SAM" id="SignalP"/>
    </source>
</evidence>
<dbReference type="InterPro" id="IPR053169">
    <property type="entry name" value="MUG_Protein"/>
</dbReference>
<feature type="region of interest" description="Disordered" evidence="1">
    <location>
        <begin position="388"/>
        <end position="415"/>
    </location>
</feature>
<feature type="region of interest" description="Disordered" evidence="1">
    <location>
        <begin position="435"/>
        <end position="472"/>
    </location>
</feature>
<dbReference type="EMBL" id="JAWWNJ010000006">
    <property type="protein sequence ID" value="KAK7053592.1"/>
    <property type="molecule type" value="Genomic_DNA"/>
</dbReference>
<sequence>MGPFILGVLLASLLRAVAQQVPTSWRKPNITVSTADRASVAEAAIQEAITFIDTTKGLFPDPGNSYGASGAFYSQLVEFDMATNQTQYESLVGQYFLLAAENLGGLGATNFTGTLNYGHAAALALSAYKNSQYRVYADQVWWAVQPYTVAQSDVNAGFMTQKNITIISTCGGITCCSCLHLAVLISGQWSSLSALLAEATGEAMYLDAAEASANFLTNHLLNAQHIVQDGMSVSANDSCQLSAEVNQDSYNTGLLIEGLSILYSISSNSSIFDSIQQIATAAIGNSAWQENGNGIIANGVQKSSDLFLPRALSTAMKRNAVTPALQSYIKAYLSVQYNAVVDLATTHGSNLYSGSWNGPPSTSFSPGNQSNAIQVLINSIDLNNHTTETSASAGVSGTGSAAAPTSSVSASHKSSQVGPIVGGVVGGIFIWRRRRRRNSPPSRRPSMQMIQSPTPFMIAPGPRSSSSDAMDTPVAEPIVPTFAAPLRPSKLALVTQPTTRYFHGTSSTQYTGSSPTASPPGASQSDPESGWAADQLYSDSDEPPEYHASPSIVNR</sequence>
<comment type="caution">
    <text evidence="3">The sequence shown here is derived from an EMBL/GenBank/DDBJ whole genome shotgun (WGS) entry which is preliminary data.</text>
</comment>
<evidence type="ECO:0000313" key="3">
    <source>
        <dbReference type="EMBL" id="KAK7053592.1"/>
    </source>
</evidence>
<feature type="region of interest" description="Disordered" evidence="1">
    <location>
        <begin position="503"/>
        <end position="555"/>
    </location>
</feature>
<dbReference type="GO" id="GO:0005975">
    <property type="term" value="P:carbohydrate metabolic process"/>
    <property type="evidence" value="ECO:0007669"/>
    <property type="project" value="InterPro"/>
</dbReference>
<feature type="compositionally biased region" description="Low complexity" evidence="1">
    <location>
        <begin position="389"/>
        <end position="415"/>
    </location>
</feature>
<proteinExistence type="predicted"/>
<accession>A0AAW0DNK1</accession>
<keyword evidence="3" id="KW-0378">Hydrolase</keyword>
<dbReference type="GO" id="GO:0016787">
    <property type="term" value="F:hydrolase activity"/>
    <property type="evidence" value="ECO:0007669"/>
    <property type="project" value="UniProtKB-KW"/>
</dbReference>
<dbReference type="Gene3D" id="1.50.10.20">
    <property type="match status" value="1"/>
</dbReference>
<dbReference type="SUPFAM" id="SSF48208">
    <property type="entry name" value="Six-hairpin glycosidases"/>
    <property type="match status" value="1"/>
</dbReference>
<evidence type="ECO:0000256" key="1">
    <source>
        <dbReference type="SAM" id="MobiDB-lite"/>
    </source>
</evidence>
<feature type="chain" id="PRO_5043967868" evidence="2">
    <location>
        <begin position="19"/>
        <end position="555"/>
    </location>
</feature>
<gene>
    <name evidence="3" type="ORF">R3P38DRAFT_3305098</name>
</gene>
<keyword evidence="4" id="KW-1185">Reference proteome</keyword>
<dbReference type="PANTHER" id="PTHR47791:SF3">
    <property type="entry name" value="MEIOTICALLY UP-REGULATED GENE 191 PROTEIN"/>
    <property type="match status" value="1"/>
</dbReference>
<dbReference type="InterPro" id="IPR008928">
    <property type="entry name" value="6-hairpin_glycosidase_sf"/>
</dbReference>
<dbReference type="Pfam" id="PF03663">
    <property type="entry name" value="Glyco_hydro_76"/>
    <property type="match status" value="1"/>
</dbReference>
<evidence type="ECO:0000313" key="4">
    <source>
        <dbReference type="Proteomes" id="UP001362999"/>
    </source>
</evidence>
<organism evidence="3 4">
    <name type="scientific">Favolaschia claudopus</name>
    <dbReference type="NCBI Taxonomy" id="2862362"/>
    <lineage>
        <taxon>Eukaryota</taxon>
        <taxon>Fungi</taxon>
        <taxon>Dikarya</taxon>
        <taxon>Basidiomycota</taxon>
        <taxon>Agaricomycotina</taxon>
        <taxon>Agaricomycetes</taxon>
        <taxon>Agaricomycetidae</taxon>
        <taxon>Agaricales</taxon>
        <taxon>Marasmiineae</taxon>
        <taxon>Mycenaceae</taxon>
        <taxon>Favolaschia</taxon>
    </lineage>
</organism>
<reference evidence="3 4" key="1">
    <citation type="journal article" date="2024" name="J Genomics">
        <title>Draft genome sequencing and assembly of Favolaschia claudopus CIRM-BRFM 2984 isolated from oak limbs.</title>
        <authorList>
            <person name="Navarro D."/>
            <person name="Drula E."/>
            <person name="Chaduli D."/>
            <person name="Cazenave R."/>
            <person name="Ahrendt S."/>
            <person name="Wang J."/>
            <person name="Lipzen A."/>
            <person name="Daum C."/>
            <person name="Barry K."/>
            <person name="Grigoriev I.V."/>
            <person name="Favel A."/>
            <person name="Rosso M.N."/>
            <person name="Martin F."/>
        </authorList>
    </citation>
    <scope>NUCLEOTIDE SEQUENCE [LARGE SCALE GENOMIC DNA]</scope>
    <source>
        <strain evidence="3 4">CIRM-BRFM 2984</strain>
    </source>
</reference>
<dbReference type="Proteomes" id="UP001362999">
    <property type="component" value="Unassembled WGS sequence"/>
</dbReference>